<dbReference type="Proteomes" id="UP000887229">
    <property type="component" value="Unassembled WGS sequence"/>
</dbReference>
<dbReference type="RefSeq" id="XP_046120359.1">
    <property type="nucleotide sequence ID" value="XM_046260346.1"/>
</dbReference>
<keyword evidence="1" id="KW-0732">Signal</keyword>
<protein>
    <recommendedName>
        <fullName evidence="4">Secreted protein</fullName>
    </recommendedName>
</protein>
<evidence type="ECO:0008006" key="4">
    <source>
        <dbReference type="Google" id="ProtNLM"/>
    </source>
</evidence>
<sequence length="83" mass="9488">MLAKGHKSLWTTQGHITLFRTWLLAMLLPAPTARTAYPGHVTGRCATRSVPTITRRRKHDRDPAVQTYDNKPSKKIRLVYLYG</sequence>
<name>A0A9P7ZQN9_9HYPO</name>
<evidence type="ECO:0000256" key="1">
    <source>
        <dbReference type="SAM" id="SignalP"/>
    </source>
</evidence>
<accession>A0A9P7ZQN9</accession>
<reference evidence="2" key="1">
    <citation type="journal article" date="2021" name="IMA Fungus">
        <title>Genomic characterization of three marine fungi, including Emericellopsis atlantica sp. nov. with signatures of a generalist lifestyle and marine biomass degradation.</title>
        <authorList>
            <person name="Hagestad O.C."/>
            <person name="Hou L."/>
            <person name="Andersen J.H."/>
            <person name="Hansen E.H."/>
            <person name="Altermark B."/>
            <person name="Li C."/>
            <person name="Kuhnert E."/>
            <person name="Cox R.J."/>
            <person name="Crous P.W."/>
            <person name="Spatafora J.W."/>
            <person name="Lail K."/>
            <person name="Amirebrahimi M."/>
            <person name="Lipzen A."/>
            <person name="Pangilinan J."/>
            <person name="Andreopoulos W."/>
            <person name="Hayes R.D."/>
            <person name="Ng V."/>
            <person name="Grigoriev I.V."/>
            <person name="Jackson S.A."/>
            <person name="Sutton T.D.S."/>
            <person name="Dobson A.D.W."/>
            <person name="Rama T."/>
        </authorList>
    </citation>
    <scope>NUCLEOTIDE SEQUENCE</scope>
    <source>
        <strain evidence="2">TS7</strain>
    </source>
</reference>
<evidence type="ECO:0000313" key="3">
    <source>
        <dbReference type="Proteomes" id="UP000887229"/>
    </source>
</evidence>
<feature type="signal peptide" evidence="1">
    <location>
        <begin position="1"/>
        <end position="35"/>
    </location>
</feature>
<dbReference type="GeneID" id="70291249"/>
<organism evidence="2 3">
    <name type="scientific">Emericellopsis atlantica</name>
    <dbReference type="NCBI Taxonomy" id="2614577"/>
    <lineage>
        <taxon>Eukaryota</taxon>
        <taxon>Fungi</taxon>
        <taxon>Dikarya</taxon>
        <taxon>Ascomycota</taxon>
        <taxon>Pezizomycotina</taxon>
        <taxon>Sordariomycetes</taxon>
        <taxon>Hypocreomycetidae</taxon>
        <taxon>Hypocreales</taxon>
        <taxon>Bionectriaceae</taxon>
        <taxon>Emericellopsis</taxon>
    </lineage>
</organism>
<dbReference type="EMBL" id="MU251248">
    <property type="protein sequence ID" value="KAG9256435.1"/>
    <property type="molecule type" value="Genomic_DNA"/>
</dbReference>
<gene>
    <name evidence="2" type="ORF">F5Z01DRAFT_510397</name>
</gene>
<evidence type="ECO:0000313" key="2">
    <source>
        <dbReference type="EMBL" id="KAG9256435.1"/>
    </source>
</evidence>
<keyword evidence="3" id="KW-1185">Reference proteome</keyword>
<proteinExistence type="predicted"/>
<dbReference type="AlphaFoldDB" id="A0A9P7ZQN9"/>
<comment type="caution">
    <text evidence="2">The sequence shown here is derived from an EMBL/GenBank/DDBJ whole genome shotgun (WGS) entry which is preliminary data.</text>
</comment>
<feature type="chain" id="PRO_5040464075" description="Secreted protein" evidence="1">
    <location>
        <begin position="36"/>
        <end position="83"/>
    </location>
</feature>